<dbReference type="PROSITE" id="PS50157">
    <property type="entry name" value="ZINC_FINGER_C2H2_2"/>
    <property type="match status" value="1"/>
</dbReference>
<organism evidence="5 6">
    <name type="scientific">Friedmanniomyces endolithicus</name>
    <dbReference type="NCBI Taxonomy" id="329885"/>
    <lineage>
        <taxon>Eukaryota</taxon>
        <taxon>Fungi</taxon>
        <taxon>Dikarya</taxon>
        <taxon>Ascomycota</taxon>
        <taxon>Pezizomycotina</taxon>
        <taxon>Dothideomycetes</taxon>
        <taxon>Dothideomycetidae</taxon>
        <taxon>Mycosphaerellales</taxon>
        <taxon>Teratosphaeriaceae</taxon>
        <taxon>Friedmanniomyces</taxon>
    </lineage>
</organism>
<feature type="domain" description="C2H2-type" evidence="4">
    <location>
        <begin position="676"/>
        <end position="705"/>
    </location>
</feature>
<dbReference type="GO" id="GO:0005634">
    <property type="term" value="C:nucleus"/>
    <property type="evidence" value="ECO:0007669"/>
    <property type="project" value="TreeGrafter"/>
</dbReference>
<dbReference type="PANTHER" id="PTHR46179:SF24">
    <property type="entry name" value="C2H2-TYPE DOMAIN-CONTAINING PROTEIN"/>
    <property type="match status" value="1"/>
</dbReference>
<keyword evidence="1" id="KW-0479">Metal-binding</keyword>
<dbReference type="InterPro" id="IPR059009">
    <property type="entry name" value="Znf_C2H2_17_1st"/>
</dbReference>
<dbReference type="OrthoDB" id="5305647at2759"/>
<sequence>MTVITPAAAQQRIPGSTLSLSGRSLSIPGVDFAGRFASPSLSPGLSLSATASPTTVATTTTTTSTHPIAPKSSSSSGLYVTFRILAVIHALRKRITERVLAERPTRAKVTRVKTRGKGKGGRVFCEDLEVRAYEEIDRYLGKKRVYPNRKTGSGREGLVFEESERSEGEIIRGVDWLWNTLDRQVNVNDNTLATIAKDHKLFLGRRTEFRIEKLSLKGLIKLLVSVTGLLQSLDRSSTSLQGVEGVLQGNELGLDLELDPDVFAANLEHLLLCLRHQLISLLIGNPIDLGRRHVSECQRDQKRRCLDWFFEYPDARHPESTTWPWSLKPSLAVLWGVCWMFHGPDSLDTPPRFDAEGNLVDEQGRVLVPRVVLEYAQQLRQTSSYPPGTNTALYNAYPADPTAWPLSSVADLEPRFDVRAASHLPPRSRLLTPPQIRLITSDDLLYGSQQPQDPNSYHSASSASSIPLHEDTSSNAYSLYPITPHNYTMAQVQAPEAPMNGMHNHSILPENPHSPLHDPALMGQGGRKRSHSEMSHQGMMYEMPPPNYPEPPHLQQEEAPRSRPGSAASAGPNSASPGAGDDYSPRGSRSFKRGDPPVNAENRYFCNFAAECDGQTFDRKCEWSKHMDKHDRPYRCPHSQCAKLQGFTYSGGLLRHEREVHGKHGGPKAQLSCPYEDCKRHTGKGFTRKENLNEHIRRVHNDRSAPLPQEQEQEQDPEAAASAAFKADLQEAIAGADQTLSMTYPEPVQEQYIPEPAEMVKRRRVEVDDDLIAPPVGEEDIKQREINRLLAENAGQAARMREMETREAQRELRMSQLEEMLRVVSAQAQAQMTQEQSIEHKILQVAGHT</sequence>
<feature type="region of interest" description="Disordered" evidence="3">
    <location>
        <begin position="446"/>
        <end position="469"/>
    </location>
</feature>
<evidence type="ECO:0000259" key="4">
    <source>
        <dbReference type="PROSITE" id="PS50157"/>
    </source>
</evidence>
<dbReference type="SMART" id="SM00355">
    <property type="entry name" value="ZnF_C2H2"/>
    <property type="match status" value="3"/>
</dbReference>
<feature type="region of interest" description="Disordered" evidence="3">
    <location>
        <begin position="498"/>
        <end position="596"/>
    </location>
</feature>
<keyword evidence="1" id="KW-0862">Zinc</keyword>
<accession>A0A4U0U7X2</accession>
<name>A0A4U0U7X2_9PEZI</name>
<feature type="compositionally biased region" description="Low complexity" evidence="3">
    <location>
        <begin position="562"/>
        <end position="580"/>
    </location>
</feature>
<evidence type="ECO:0000256" key="2">
    <source>
        <dbReference type="SAM" id="Coils"/>
    </source>
</evidence>
<dbReference type="Gene3D" id="3.30.160.60">
    <property type="entry name" value="Classic Zinc Finger"/>
    <property type="match status" value="2"/>
</dbReference>
<dbReference type="Pfam" id="PF26176">
    <property type="entry name" value="zf_C2H2_17_2"/>
    <property type="match status" value="1"/>
</dbReference>
<feature type="compositionally biased region" description="Polar residues" evidence="3">
    <location>
        <begin position="447"/>
        <end position="458"/>
    </location>
</feature>
<dbReference type="PANTHER" id="PTHR46179">
    <property type="entry name" value="ZINC FINGER PROTEIN"/>
    <property type="match status" value="1"/>
</dbReference>
<protein>
    <recommendedName>
        <fullName evidence="4">C2H2-type domain-containing protein</fullName>
    </recommendedName>
</protein>
<dbReference type="Proteomes" id="UP000310066">
    <property type="component" value="Unassembled WGS sequence"/>
</dbReference>
<dbReference type="Pfam" id="PF26177">
    <property type="entry name" value="zf_C2H2_17_1st"/>
    <property type="match status" value="1"/>
</dbReference>
<gene>
    <name evidence="5" type="ORF">B0A54_15283</name>
</gene>
<dbReference type="EMBL" id="NAJP01000097">
    <property type="protein sequence ID" value="TKA31228.1"/>
    <property type="molecule type" value="Genomic_DNA"/>
</dbReference>
<evidence type="ECO:0000313" key="6">
    <source>
        <dbReference type="Proteomes" id="UP000310066"/>
    </source>
</evidence>
<evidence type="ECO:0000256" key="3">
    <source>
        <dbReference type="SAM" id="MobiDB-lite"/>
    </source>
</evidence>
<feature type="region of interest" description="Disordered" evidence="3">
    <location>
        <begin position="702"/>
        <end position="722"/>
    </location>
</feature>
<evidence type="ECO:0000256" key="1">
    <source>
        <dbReference type="PROSITE-ProRule" id="PRU00042"/>
    </source>
</evidence>
<dbReference type="InterPro" id="IPR051061">
    <property type="entry name" value="Zinc_finger_trans_reg"/>
</dbReference>
<dbReference type="InterPro" id="IPR013087">
    <property type="entry name" value="Znf_C2H2_type"/>
</dbReference>
<keyword evidence="1" id="KW-0863">Zinc-finger</keyword>
<feature type="compositionally biased region" description="Pro residues" evidence="3">
    <location>
        <begin position="543"/>
        <end position="552"/>
    </location>
</feature>
<dbReference type="AlphaFoldDB" id="A0A4U0U7X2"/>
<dbReference type="GO" id="GO:0006357">
    <property type="term" value="P:regulation of transcription by RNA polymerase II"/>
    <property type="evidence" value="ECO:0007669"/>
    <property type="project" value="TreeGrafter"/>
</dbReference>
<feature type="coiled-coil region" evidence="2">
    <location>
        <begin position="786"/>
        <end position="820"/>
    </location>
</feature>
<comment type="caution">
    <text evidence="5">The sequence shown here is derived from an EMBL/GenBank/DDBJ whole genome shotgun (WGS) entry which is preliminary data.</text>
</comment>
<reference evidence="5 6" key="1">
    <citation type="submission" date="2017-03" db="EMBL/GenBank/DDBJ databases">
        <title>Genomes of endolithic fungi from Antarctica.</title>
        <authorList>
            <person name="Coleine C."/>
            <person name="Masonjones S."/>
            <person name="Stajich J.E."/>
        </authorList>
    </citation>
    <scope>NUCLEOTIDE SEQUENCE [LARGE SCALE GENOMIC DNA]</scope>
    <source>
        <strain evidence="5 6">CCFEE 5311</strain>
    </source>
</reference>
<keyword evidence="2" id="KW-0175">Coiled coil</keyword>
<evidence type="ECO:0000313" key="5">
    <source>
        <dbReference type="EMBL" id="TKA31228.1"/>
    </source>
</evidence>
<dbReference type="GO" id="GO:0008270">
    <property type="term" value="F:zinc ion binding"/>
    <property type="evidence" value="ECO:0007669"/>
    <property type="project" value="UniProtKB-KW"/>
</dbReference>
<dbReference type="InterPro" id="IPR059095">
    <property type="entry name" value="Znf_C2H2_17_2nd"/>
</dbReference>
<proteinExistence type="predicted"/>